<gene>
    <name evidence="6" type="ORF">DET52_101535</name>
</gene>
<dbReference type="GO" id="GO:0017004">
    <property type="term" value="P:cytochrome complex assembly"/>
    <property type="evidence" value="ECO:0007669"/>
    <property type="project" value="UniProtKB-KW"/>
</dbReference>
<dbReference type="PROSITE" id="PS51352">
    <property type="entry name" value="THIOREDOXIN_2"/>
    <property type="match status" value="1"/>
</dbReference>
<dbReference type="PROSITE" id="PS00194">
    <property type="entry name" value="THIOREDOXIN_1"/>
    <property type="match status" value="1"/>
</dbReference>
<dbReference type="GO" id="GO:0016853">
    <property type="term" value="F:isomerase activity"/>
    <property type="evidence" value="ECO:0007669"/>
    <property type="project" value="UniProtKB-KW"/>
</dbReference>
<organism evidence="6 7">
    <name type="scientific">Sunxiuqinia elliptica</name>
    <dbReference type="NCBI Taxonomy" id="655355"/>
    <lineage>
        <taxon>Bacteria</taxon>
        <taxon>Pseudomonadati</taxon>
        <taxon>Bacteroidota</taxon>
        <taxon>Bacteroidia</taxon>
        <taxon>Marinilabiliales</taxon>
        <taxon>Prolixibacteraceae</taxon>
        <taxon>Sunxiuqinia</taxon>
    </lineage>
</organism>
<dbReference type="Proteomes" id="UP000294848">
    <property type="component" value="Unassembled WGS sequence"/>
</dbReference>
<dbReference type="Gene3D" id="3.40.30.10">
    <property type="entry name" value="Glutaredoxin"/>
    <property type="match status" value="1"/>
</dbReference>
<dbReference type="PANTHER" id="PTHR42852">
    <property type="entry name" value="THIOL:DISULFIDE INTERCHANGE PROTEIN DSBE"/>
    <property type="match status" value="1"/>
</dbReference>
<keyword evidence="2" id="KW-0201">Cytochrome c-type biogenesis</keyword>
<dbReference type="EMBL" id="SNWI01000001">
    <property type="protein sequence ID" value="TDO05179.1"/>
    <property type="molecule type" value="Genomic_DNA"/>
</dbReference>
<keyword evidence="3" id="KW-1015">Disulfide bond</keyword>
<dbReference type="InterPro" id="IPR036249">
    <property type="entry name" value="Thioredoxin-like_sf"/>
</dbReference>
<evidence type="ECO:0000313" key="6">
    <source>
        <dbReference type="EMBL" id="TDO05179.1"/>
    </source>
</evidence>
<comment type="caution">
    <text evidence="6">The sequence shown here is derived from an EMBL/GenBank/DDBJ whole genome shotgun (WGS) entry which is preliminary data.</text>
</comment>
<dbReference type="CDD" id="cd02966">
    <property type="entry name" value="TlpA_like_family"/>
    <property type="match status" value="1"/>
</dbReference>
<evidence type="ECO:0000256" key="1">
    <source>
        <dbReference type="ARBA" id="ARBA00004196"/>
    </source>
</evidence>
<keyword evidence="6" id="KW-0413">Isomerase</keyword>
<feature type="domain" description="Thioredoxin" evidence="5">
    <location>
        <begin position="29"/>
        <end position="174"/>
    </location>
</feature>
<dbReference type="InterPro" id="IPR013766">
    <property type="entry name" value="Thioredoxin_domain"/>
</dbReference>
<evidence type="ECO:0000256" key="3">
    <source>
        <dbReference type="ARBA" id="ARBA00023157"/>
    </source>
</evidence>
<dbReference type="OrthoDB" id="9794348at2"/>
<keyword evidence="4" id="KW-0676">Redox-active center</keyword>
<evidence type="ECO:0000256" key="2">
    <source>
        <dbReference type="ARBA" id="ARBA00022748"/>
    </source>
</evidence>
<comment type="subcellular location">
    <subcellularLocation>
        <location evidence="1">Cell envelope</location>
    </subcellularLocation>
</comment>
<name>A0A4V3BZ50_9BACT</name>
<protein>
    <submittedName>
        <fullName evidence="6">Thiol-disulfide isomerase/thioredoxin</fullName>
    </submittedName>
</protein>
<dbReference type="GO" id="GO:0016491">
    <property type="term" value="F:oxidoreductase activity"/>
    <property type="evidence" value="ECO:0007669"/>
    <property type="project" value="InterPro"/>
</dbReference>
<accession>A0A4V3BZ50</accession>
<evidence type="ECO:0000259" key="5">
    <source>
        <dbReference type="PROSITE" id="PS51352"/>
    </source>
</evidence>
<dbReference type="InterPro" id="IPR050553">
    <property type="entry name" value="Thioredoxin_ResA/DsbE_sf"/>
</dbReference>
<evidence type="ECO:0000313" key="7">
    <source>
        <dbReference type="Proteomes" id="UP000294848"/>
    </source>
</evidence>
<proteinExistence type="predicted"/>
<dbReference type="InterPro" id="IPR013740">
    <property type="entry name" value="Redoxin"/>
</dbReference>
<sequence>MKQKIIIALVLILGLAIHTEAKDGVKIGLREGNKAPEIAEQSIDGKELKLSSLEGKLVLIDFWASWCPPCRRENPIVVEAYEEFKNKKFQNGNGFTVYSVSLDKSKEAWERAIKADELSWDYHVSDLKGWHSKYAAVYGVRGIPTNFLIDGDGVIIAKNLRGAALKATLKELLK</sequence>
<dbReference type="Pfam" id="PF08534">
    <property type="entry name" value="Redoxin"/>
    <property type="match status" value="1"/>
</dbReference>
<evidence type="ECO:0000256" key="4">
    <source>
        <dbReference type="ARBA" id="ARBA00023284"/>
    </source>
</evidence>
<dbReference type="AlphaFoldDB" id="A0A4V3BZ50"/>
<dbReference type="RefSeq" id="WP_133463284.1">
    <property type="nucleotide sequence ID" value="NZ_SNWI01000001.1"/>
</dbReference>
<reference evidence="6 7" key="1">
    <citation type="submission" date="2019-03" db="EMBL/GenBank/DDBJ databases">
        <title>Freshwater and sediment microbial communities from various areas in North America, analyzing microbe dynamics in response to fracking.</title>
        <authorList>
            <person name="Lamendella R."/>
        </authorList>
    </citation>
    <scope>NUCLEOTIDE SEQUENCE [LARGE SCALE GENOMIC DNA]</scope>
    <source>
        <strain evidence="6 7">114D</strain>
    </source>
</reference>
<dbReference type="GO" id="GO:0030313">
    <property type="term" value="C:cell envelope"/>
    <property type="evidence" value="ECO:0007669"/>
    <property type="project" value="UniProtKB-SubCell"/>
</dbReference>
<dbReference type="SUPFAM" id="SSF52833">
    <property type="entry name" value="Thioredoxin-like"/>
    <property type="match status" value="1"/>
</dbReference>
<dbReference type="InterPro" id="IPR017937">
    <property type="entry name" value="Thioredoxin_CS"/>
</dbReference>
<dbReference type="PANTHER" id="PTHR42852:SF6">
    <property type="entry name" value="THIOL:DISULFIDE INTERCHANGE PROTEIN DSBE"/>
    <property type="match status" value="1"/>
</dbReference>